<evidence type="ECO:0000313" key="3">
    <source>
        <dbReference type="Proteomes" id="UP001595921"/>
    </source>
</evidence>
<gene>
    <name evidence="2" type="ORF">ACFO0N_01555</name>
</gene>
<evidence type="ECO:0000256" key="1">
    <source>
        <dbReference type="SAM" id="Phobius"/>
    </source>
</evidence>
<protein>
    <submittedName>
        <fullName evidence="2">Multidrug transporter</fullName>
    </submittedName>
</protein>
<proteinExistence type="predicted"/>
<reference evidence="2 3" key="1">
    <citation type="journal article" date="2019" name="Int. J. Syst. Evol. Microbiol.">
        <title>The Global Catalogue of Microorganisms (GCM) 10K type strain sequencing project: providing services to taxonomists for standard genome sequencing and annotation.</title>
        <authorList>
            <consortium name="The Broad Institute Genomics Platform"/>
            <consortium name="The Broad Institute Genome Sequencing Center for Infectious Disease"/>
            <person name="Wu L."/>
            <person name="Ma J."/>
        </authorList>
    </citation>
    <scope>NUCLEOTIDE SEQUENCE [LARGE SCALE GENOMIC DNA]</scope>
    <source>
        <strain evidence="2 3">CGMCC 1.12553</strain>
    </source>
</reference>
<dbReference type="Proteomes" id="UP001595921">
    <property type="component" value="Unassembled WGS sequence"/>
</dbReference>
<keyword evidence="1" id="KW-0472">Membrane</keyword>
<sequence length="64" mass="6646">MPGRSSSPRSLRYLAAAVALVALVGTTVLGWEFGATDDPIPIAIGVGCAALAVGWTLYQRTRAE</sequence>
<dbReference type="AlphaFoldDB" id="A0ABD5P7E1"/>
<feature type="transmembrane region" description="Helical" evidence="1">
    <location>
        <begin position="40"/>
        <end position="58"/>
    </location>
</feature>
<comment type="caution">
    <text evidence="2">The sequence shown here is derived from an EMBL/GenBank/DDBJ whole genome shotgun (WGS) entry which is preliminary data.</text>
</comment>
<name>A0ABD5P7E1_9EURY</name>
<dbReference type="EMBL" id="JBHSDS010000002">
    <property type="protein sequence ID" value="MFC4356628.1"/>
    <property type="molecule type" value="Genomic_DNA"/>
</dbReference>
<accession>A0ABD5P7E1</accession>
<evidence type="ECO:0000313" key="2">
    <source>
        <dbReference type="EMBL" id="MFC4356628.1"/>
    </source>
</evidence>
<dbReference type="RefSeq" id="WP_267625065.1">
    <property type="nucleotide sequence ID" value="NZ_JAODIW010000010.1"/>
</dbReference>
<keyword evidence="1" id="KW-1133">Transmembrane helix</keyword>
<keyword evidence="3" id="KW-1185">Reference proteome</keyword>
<organism evidence="2 3">
    <name type="scientific">Halobium salinum</name>
    <dbReference type="NCBI Taxonomy" id="1364940"/>
    <lineage>
        <taxon>Archaea</taxon>
        <taxon>Methanobacteriati</taxon>
        <taxon>Methanobacteriota</taxon>
        <taxon>Stenosarchaea group</taxon>
        <taxon>Halobacteria</taxon>
        <taxon>Halobacteriales</taxon>
        <taxon>Haloferacaceae</taxon>
        <taxon>Halobium</taxon>
    </lineage>
</organism>
<keyword evidence="1" id="KW-0812">Transmembrane</keyword>